<protein>
    <submittedName>
        <fullName evidence="3">Uncharacterized protein</fullName>
    </submittedName>
</protein>
<dbReference type="EMBL" id="JABKAU010000063">
    <property type="protein sequence ID" value="NVO33373.1"/>
    <property type="molecule type" value="Genomic_DNA"/>
</dbReference>
<dbReference type="RefSeq" id="WP_176910183.1">
    <property type="nucleotide sequence ID" value="NZ_JABKAU010000063.1"/>
</dbReference>
<evidence type="ECO:0000313" key="4">
    <source>
        <dbReference type="Proteomes" id="UP000565521"/>
    </source>
</evidence>
<evidence type="ECO:0000256" key="2">
    <source>
        <dbReference type="SAM" id="SignalP"/>
    </source>
</evidence>
<evidence type="ECO:0000313" key="3">
    <source>
        <dbReference type="EMBL" id="NVO33373.1"/>
    </source>
</evidence>
<reference evidence="3 4" key="1">
    <citation type="submission" date="2020-05" db="EMBL/GenBank/DDBJ databases">
        <title>Hymenobacter terrestris sp. nov. and Hymenobacter lapidiphilus sp. nov., isolated from regoliths in Antarctica.</title>
        <authorList>
            <person name="Sedlacek I."/>
            <person name="Pantucek R."/>
            <person name="Zeman M."/>
            <person name="Holochova P."/>
            <person name="Kralova S."/>
            <person name="Stankova E."/>
            <person name="Sedo O."/>
            <person name="Micenkova L."/>
            <person name="Svec P."/>
            <person name="Gupta V."/>
            <person name="Sood U."/>
            <person name="Korpole U.S."/>
            <person name="Lal R."/>
        </authorList>
    </citation>
    <scope>NUCLEOTIDE SEQUENCE [LARGE SCALE GENOMIC DNA]</scope>
    <source>
        <strain evidence="3 4">P5342</strain>
    </source>
</reference>
<comment type="caution">
    <text evidence="3">The sequence shown here is derived from an EMBL/GenBank/DDBJ whole genome shotgun (WGS) entry which is preliminary data.</text>
</comment>
<keyword evidence="2" id="KW-0732">Signal</keyword>
<dbReference type="AlphaFoldDB" id="A0A7Y7U7B2"/>
<evidence type="ECO:0000256" key="1">
    <source>
        <dbReference type="SAM" id="Phobius"/>
    </source>
</evidence>
<organism evidence="3 4">
    <name type="scientific">Hymenobacter lapidiphilus</name>
    <dbReference type="NCBI Taxonomy" id="2608003"/>
    <lineage>
        <taxon>Bacteria</taxon>
        <taxon>Pseudomonadati</taxon>
        <taxon>Bacteroidota</taxon>
        <taxon>Cytophagia</taxon>
        <taxon>Cytophagales</taxon>
        <taxon>Hymenobacteraceae</taxon>
        <taxon>Hymenobacter</taxon>
    </lineage>
</organism>
<proteinExistence type="predicted"/>
<keyword evidence="1" id="KW-0472">Membrane</keyword>
<keyword evidence="1" id="KW-1133">Transmembrane helix</keyword>
<accession>A0A7Y7U7B2</accession>
<feature type="signal peptide" evidence="2">
    <location>
        <begin position="1"/>
        <end position="19"/>
    </location>
</feature>
<name>A0A7Y7U7B2_9BACT</name>
<gene>
    <name evidence="3" type="ORF">HW554_19375</name>
</gene>
<feature type="transmembrane region" description="Helical" evidence="1">
    <location>
        <begin position="160"/>
        <end position="177"/>
    </location>
</feature>
<feature type="chain" id="PRO_5030570350" evidence="2">
    <location>
        <begin position="20"/>
        <end position="181"/>
    </location>
</feature>
<feature type="transmembrane region" description="Helical" evidence="1">
    <location>
        <begin position="131"/>
        <end position="153"/>
    </location>
</feature>
<sequence>MPSFIALARRFLISCCAAAGLLTAAASCRSAQSAYQFRPGPAVAHAPRPTAAIQPPPAETPASVAIEASAAAAWPAAARRVRQPVSRRTQVLSKILVKQLPPVGRLTHVAALRPVRRSVGATDGAQAVTEVGLGTTVLGVLGLIVGPISLIGLLIWGGPVWAVLLGLSALAVLVAYLDPFG</sequence>
<dbReference type="Proteomes" id="UP000565521">
    <property type="component" value="Unassembled WGS sequence"/>
</dbReference>
<keyword evidence="1" id="KW-0812">Transmembrane</keyword>
<keyword evidence="4" id="KW-1185">Reference proteome</keyword>